<dbReference type="Proteomes" id="UP000290900">
    <property type="component" value="Unassembled WGS sequence"/>
</dbReference>
<gene>
    <name evidence="10" type="ORF">BRENAR_LOCUS2800</name>
</gene>
<evidence type="ECO:0000313" key="10">
    <source>
        <dbReference type="EMBL" id="VEU22068.1"/>
    </source>
</evidence>
<dbReference type="PANTHER" id="PTHR14154">
    <property type="entry name" value="UPF0041 BRAIN PROTEIN 44-RELATED"/>
    <property type="match status" value="1"/>
</dbReference>
<dbReference type="InParanoid" id="A0A448YMH7"/>
<dbReference type="FunCoup" id="A0A448YMH7">
    <property type="interactions" value="475"/>
</dbReference>
<dbReference type="InterPro" id="IPR005336">
    <property type="entry name" value="MPC"/>
</dbReference>
<evidence type="ECO:0000256" key="3">
    <source>
        <dbReference type="ARBA" id="ARBA00022448"/>
    </source>
</evidence>
<comment type="function">
    <text evidence="9">Mediates the uptake of pyruvate into mitochondria.</text>
</comment>
<dbReference type="STRING" id="13370.A0A448YMH7"/>
<comment type="subcellular location">
    <subcellularLocation>
        <location evidence="1 9">Mitochondrion inner membrane</location>
        <topology evidence="1 9">Multi-pass membrane protein</topology>
    </subcellularLocation>
</comment>
<organism evidence="10 11">
    <name type="scientific">Brettanomyces naardenensis</name>
    <name type="common">Yeast</name>
    <dbReference type="NCBI Taxonomy" id="13370"/>
    <lineage>
        <taxon>Eukaryota</taxon>
        <taxon>Fungi</taxon>
        <taxon>Dikarya</taxon>
        <taxon>Ascomycota</taxon>
        <taxon>Saccharomycotina</taxon>
        <taxon>Pichiomycetes</taxon>
        <taxon>Pichiales</taxon>
        <taxon>Pichiaceae</taxon>
        <taxon>Brettanomyces</taxon>
    </lineage>
</organism>
<evidence type="ECO:0000256" key="5">
    <source>
        <dbReference type="ARBA" id="ARBA00022792"/>
    </source>
</evidence>
<keyword evidence="4" id="KW-0812">Transmembrane</keyword>
<protein>
    <recommendedName>
        <fullName evidence="9">Mitochondrial pyruvate carrier</fullName>
    </recommendedName>
</protein>
<evidence type="ECO:0000256" key="6">
    <source>
        <dbReference type="ARBA" id="ARBA00022989"/>
    </source>
</evidence>
<evidence type="ECO:0000256" key="8">
    <source>
        <dbReference type="ARBA" id="ARBA00023136"/>
    </source>
</evidence>
<proteinExistence type="inferred from homology"/>
<dbReference type="Pfam" id="PF03650">
    <property type="entry name" value="MPC"/>
    <property type="match status" value="1"/>
</dbReference>
<dbReference type="AlphaFoldDB" id="A0A448YMH7"/>
<dbReference type="EMBL" id="CAACVR010000017">
    <property type="protein sequence ID" value="VEU22068.1"/>
    <property type="molecule type" value="Genomic_DNA"/>
</dbReference>
<keyword evidence="3 9" id="KW-0813">Transport</keyword>
<dbReference type="GO" id="GO:0005743">
    <property type="term" value="C:mitochondrial inner membrane"/>
    <property type="evidence" value="ECO:0007669"/>
    <property type="project" value="UniProtKB-SubCell"/>
</dbReference>
<accession>A0A448YMH7</accession>
<keyword evidence="8" id="KW-0472">Membrane</keyword>
<keyword evidence="6" id="KW-1133">Transmembrane helix</keyword>
<comment type="similarity">
    <text evidence="2 9">Belongs to the mitochondrial pyruvate carrier (MPC) (TC 2.A.105) family.</text>
</comment>
<name>A0A448YMH7_BRENA</name>
<keyword evidence="11" id="KW-1185">Reference proteome</keyword>
<dbReference type="OrthoDB" id="1697690at2759"/>
<dbReference type="GO" id="GO:0006850">
    <property type="term" value="P:pyruvate import into mitochondria"/>
    <property type="evidence" value="ECO:0007669"/>
    <property type="project" value="InterPro"/>
</dbReference>
<reference evidence="10 11" key="1">
    <citation type="submission" date="2018-12" db="EMBL/GenBank/DDBJ databases">
        <authorList>
            <person name="Tiukova I."/>
            <person name="Dainat J."/>
        </authorList>
    </citation>
    <scope>NUCLEOTIDE SEQUENCE [LARGE SCALE GENOMIC DNA]</scope>
</reference>
<sequence length="119" mass="13085">MSSSPATNTLSRKLAAQVFNKQTLKYLFTTHFWGPVSNFGIPIAAIADLRNKPADTISGPMTLALTVYSAVFMKYSMAITPKNYLLLACHVVNEAAQLGQGARYINYHYLTSHDAQKAD</sequence>
<evidence type="ECO:0000256" key="7">
    <source>
        <dbReference type="ARBA" id="ARBA00023128"/>
    </source>
</evidence>
<evidence type="ECO:0000256" key="9">
    <source>
        <dbReference type="RuleBase" id="RU363100"/>
    </source>
</evidence>
<evidence type="ECO:0000256" key="4">
    <source>
        <dbReference type="ARBA" id="ARBA00022692"/>
    </source>
</evidence>
<keyword evidence="7 9" id="KW-0496">Mitochondrion</keyword>
<evidence type="ECO:0000256" key="1">
    <source>
        <dbReference type="ARBA" id="ARBA00004448"/>
    </source>
</evidence>
<evidence type="ECO:0000313" key="11">
    <source>
        <dbReference type="Proteomes" id="UP000290900"/>
    </source>
</evidence>
<evidence type="ECO:0000256" key="2">
    <source>
        <dbReference type="ARBA" id="ARBA00006416"/>
    </source>
</evidence>
<keyword evidence="5 9" id="KW-0999">Mitochondrion inner membrane</keyword>